<dbReference type="SUPFAM" id="SSF52540">
    <property type="entry name" value="P-loop containing nucleoside triphosphate hydrolases"/>
    <property type="match status" value="1"/>
</dbReference>
<dbReference type="EMBL" id="WNKU01000029">
    <property type="protein sequence ID" value="MTV50582.1"/>
    <property type="molecule type" value="Genomic_DNA"/>
</dbReference>
<evidence type="ECO:0000313" key="10">
    <source>
        <dbReference type="EMBL" id="MTV50582.1"/>
    </source>
</evidence>
<dbReference type="CDD" id="cd04171">
    <property type="entry name" value="SelB"/>
    <property type="match status" value="1"/>
</dbReference>
<comment type="caution">
    <text evidence="10">The sequence shown here is derived from an EMBL/GenBank/DDBJ whole genome shotgun (WGS) entry which is preliminary data.</text>
</comment>
<dbReference type="GO" id="GO:0003924">
    <property type="term" value="F:GTPase activity"/>
    <property type="evidence" value="ECO:0007669"/>
    <property type="project" value="InterPro"/>
</dbReference>
<gene>
    <name evidence="10" type="primary">selB</name>
    <name evidence="10" type="ORF">GJ688_16710</name>
</gene>
<sequence>MEKSVVNLEDHHIIIGTAGHVDHGKTQLVKALTGVDTDRLKEEKERGISIELGFAPFVLPRGLQAGFVDVPGHERFIKQMVAGVSGMDLVMLIIAADEGIMPQTREHLDIIELLQVPRGMVVLTKADLVDEEWLELMVDEVKEFLSGTSLSQVPIIAVSSTTGIGLPELKQCIVEKVSHLPRRPFAGAVRLPIDRVFTVSGFGTVVTGTLASGVISAGDVLSIMPSERTVRVRGLQVHGKKVDAAQAGQRVAVNVTGVEVSQVERGDVLAKPGLLTPSYRISVRLKALPGRDKPLKDRERIRFHSGTRETLGRISLLDREELAPGEEAYAQIILEDPIVTVKGDRFVLRTYSPALTVGGGQIIEPVAAKLKKNRQDIVYALATKETGSPIERLTHHLTQTGNPLSMSEAAKVLDVTKAEIESIVTEIRSSETPFDIFVFQGDGEPYFLAVTRLEGLVKSIERELGAFHQKYPLRPGLPKEDLKGRLTPQWDQKAYGALLATLHQKGRISLHENLLARSGYVPVPEGEVARRLNALEQQFASTGLQPPTLSEVTKEWVEAEQRTLSELEEYLNYLTESGRLQKIADGLLFHRQALQNFIDTVEKGLTSYGELTVADVRNLTGSSRKYIVPLLEWSDRERVTRRVGDKRVAFSKNMNFRKEAGH</sequence>
<dbReference type="Gene3D" id="1.10.10.2770">
    <property type="match status" value="1"/>
</dbReference>
<dbReference type="Pfam" id="PF09107">
    <property type="entry name" value="WHD_3rd_SelB"/>
    <property type="match status" value="1"/>
</dbReference>
<dbReference type="Gene3D" id="1.10.10.10">
    <property type="entry name" value="Winged helix-like DNA-binding domain superfamily/Winged helix DNA-binding domain"/>
    <property type="match status" value="1"/>
</dbReference>
<dbReference type="InterPro" id="IPR031157">
    <property type="entry name" value="G_TR_CS"/>
</dbReference>
<dbReference type="Pfam" id="PF25461">
    <property type="entry name" value="Beta-barrel_SelB"/>
    <property type="match status" value="1"/>
</dbReference>
<dbReference type="GO" id="GO:0003723">
    <property type="term" value="F:RNA binding"/>
    <property type="evidence" value="ECO:0007669"/>
    <property type="project" value="InterPro"/>
</dbReference>
<reference evidence="10 11" key="1">
    <citation type="submission" date="2019-11" db="EMBL/GenBank/DDBJ databases">
        <title>Whole-genome sequence of a the green, strictly anaerobic photosynthetic bacterium Heliobacillus mobilis DSM 6151.</title>
        <authorList>
            <person name="Kyndt J.A."/>
            <person name="Meyer T.E."/>
        </authorList>
    </citation>
    <scope>NUCLEOTIDE SEQUENCE [LARGE SCALE GENOMIC DNA]</scope>
    <source>
        <strain evidence="10 11">DSM 6151</strain>
    </source>
</reference>
<protein>
    <recommendedName>
        <fullName evidence="2">Selenocysteine-specific elongation factor</fullName>
    </recommendedName>
    <alternativeName>
        <fullName evidence="8">SelB translation factor</fullName>
    </alternativeName>
</protein>
<comment type="function">
    <text evidence="7">Translation factor necessary for the incorporation of selenocysteine into proteins. It probably replaces EF-Tu for the insertion of selenocysteine directed by the UGA codon. SelB binds GTP and GDP.</text>
</comment>
<evidence type="ECO:0000313" key="11">
    <source>
        <dbReference type="Proteomes" id="UP000430670"/>
    </source>
</evidence>
<dbReference type="SUPFAM" id="SSF50447">
    <property type="entry name" value="Translation proteins"/>
    <property type="match status" value="1"/>
</dbReference>
<dbReference type="Proteomes" id="UP000430670">
    <property type="component" value="Unassembled WGS sequence"/>
</dbReference>
<dbReference type="InterPro" id="IPR004535">
    <property type="entry name" value="Transl_elong_SelB"/>
</dbReference>
<dbReference type="GO" id="GO:0003746">
    <property type="term" value="F:translation elongation factor activity"/>
    <property type="evidence" value="ECO:0007669"/>
    <property type="project" value="UniProtKB-KW"/>
</dbReference>
<dbReference type="NCBIfam" id="TIGR00475">
    <property type="entry name" value="selB"/>
    <property type="match status" value="1"/>
</dbReference>
<evidence type="ECO:0000256" key="2">
    <source>
        <dbReference type="ARBA" id="ARBA00015953"/>
    </source>
</evidence>
<dbReference type="PROSITE" id="PS51722">
    <property type="entry name" value="G_TR_2"/>
    <property type="match status" value="1"/>
</dbReference>
<dbReference type="FunFam" id="2.40.30.10:FF:000020">
    <property type="entry name" value="Translation elongation factor EF-1"/>
    <property type="match status" value="1"/>
</dbReference>
<dbReference type="CDD" id="cd03696">
    <property type="entry name" value="SelB_II"/>
    <property type="match status" value="1"/>
</dbReference>
<dbReference type="AlphaFoldDB" id="A0A6I3SQ84"/>
<dbReference type="PANTHER" id="PTHR43721">
    <property type="entry name" value="ELONGATION FACTOR TU-RELATED"/>
    <property type="match status" value="1"/>
</dbReference>
<dbReference type="InterPro" id="IPR036388">
    <property type="entry name" value="WH-like_DNA-bd_sf"/>
</dbReference>
<keyword evidence="4" id="KW-0547">Nucleotide-binding</keyword>
<proteinExistence type="predicted"/>
<evidence type="ECO:0000256" key="4">
    <source>
        <dbReference type="ARBA" id="ARBA00022741"/>
    </source>
</evidence>
<dbReference type="InterPro" id="IPR009000">
    <property type="entry name" value="Transl_B-barrel_sf"/>
</dbReference>
<dbReference type="CDD" id="cd15491">
    <property type="entry name" value="selB_III"/>
    <property type="match status" value="1"/>
</dbReference>
<dbReference type="GO" id="GO:0001514">
    <property type="term" value="P:selenocysteine incorporation"/>
    <property type="evidence" value="ECO:0007669"/>
    <property type="project" value="InterPro"/>
</dbReference>
<evidence type="ECO:0000256" key="7">
    <source>
        <dbReference type="ARBA" id="ARBA00025526"/>
    </source>
</evidence>
<dbReference type="SUPFAM" id="SSF50465">
    <property type="entry name" value="EF-Tu/eEF-1alpha/eIF2-gamma C-terminal domain"/>
    <property type="match status" value="1"/>
</dbReference>
<evidence type="ECO:0000256" key="6">
    <source>
        <dbReference type="ARBA" id="ARBA00023134"/>
    </source>
</evidence>
<keyword evidence="10" id="KW-0251">Elongation factor</keyword>
<evidence type="ECO:0000256" key="1">
    <source>
        <dbReference type="ARBA" id="ARBA00004496"/>
    </source>
</evidence>
<evidence type="ECO:0000256" key="8">
    <source>
        <dbReference type="ARBA" id="ARBA00031615"/>
    </source>
</evidence>
<dbReference type="GO" id="GO:0005829">
    <property type="term" value="C:cytosol"/>
    <property type="evidence" value="ECO:0007669"/>
    <property type="project" value="TreeGrafter"/>
</dbReference>
<evidence type="ECO:0000256" key="5">
    <source>
        <dbReference type="ARBA" id="ARBA00022917"/>
    </source>
</evidence>
<dbReference type="InterPro" id="IPR015190">
    <property type="entry name" value="Elong_fac_SelB-wing-hlx_typ-2"/>
</dbReference>
<keyword evidence="11" id="KW-1185">Reference proteome</keyword>
<evidence type="ECO:0000256" key="3">
    <source>
        <dbReference type="ARBA" id="ARBA00022490"/>
    </source>
</evidence>
<keyword evidence="6" id="KW-0342">GTP-binding</keyword>
<dbReference type="InterPro" id="IPR004161">
    <property type="entry name" value="EFTu-like_2"/>
</dbReference>
<dbReference type="InterPro" id="IPR050055">
    <property type="entry name" value="EF-Tu_GTPase"/>
</dbReference>
<dbReference type="InterPro" id="IPR027417">
    <property type="entry name" value="P-loop_NTPase"/>
</dbReference>
<keyword evidence="5" id="KW-0648">Protein biosynthesis</keyword>
<dbReference type="GO" id="GO:0005525">
    <property type="term" value="F:GTP binding"/>
    <property type="evidence" value="ECO:0007669"/>
    <property type="project" value="UniProtKB-KW"/>
</dbReference>
<dbReference type="InterPro" id="IPR036390">
    <property type="entry name" value="WH_DNA-bd_sf"/>
</dbReference>
<dbReference type="PRINTS" id="PR00315">
    <property type="entry name" value="ELONGATNFCT"/>
</dbReference>
<keyword evidence="3" id="KW-0963">Cytoplasm</keyword>
<comment type="subcellular location">
    <subcellularLocation>
        <location evidence="1">Cytoplasm</location>
    </subcellularLocation>
</comment>
<accession>A0A6I3SQ84</accession>
<dbReference type="InterPro" id="IPR009001">
    <property type="entry name" value="Transl_elong_EF1A/Init_IF2_C"/>
</dbReference>
<evidence type="ECO:0000259" key="9">
    <source>
        <dbReference type="PROSITE" id="PS51722"/>
    </source>
</evidence>
<feature type="domain" description="Tr-type G" evidence="9">
    <location>
        <begin position="10"/>
        <end position="182"/>
    </location>
</feature>
<dbReference type="Gene3D" id="2.40.30.10">
    <property type="entry name" value="Translation factors"/>
    <property type="match status" value="2"/>
</dbReference>
<dbReference type="InterPro" id="IPR057335">
    <property type="entry name" value="Beta-barrel_SelB"/>
</dbReference>
<organism evidence="10 11">
    <name type="scientific">Heliobacterium mobile</name>
    <name type="common">Heliobacillus mobilis</name>
    <dbReference type="NCBI Taxonomy" id="28064"/>
    <lineage>
        <taxon>Bacteria</taxon>
        <taxon>Bacillati</taxon>
        <taxon>Bacillota</taxon>
        <taxon>Clostridia</taxon>
        <taxon>Eubacteriales</taxon>
        <taxon>Heliobacteriaceae</taxon>
        <taxon>Heliobacterium</taxon>
    </lineage>
</organism>
<dbReference type="Gene3D" id="3.40.50.300">
    <property type="entry name" value="P-loop containing nucleotide triphosphate hydrolases"/>
    <property type="match status" value="1"/>
</dbReference>
<dbReference type="PANTHER" id="PTHR43721:SF22">
    <property type="entry name" value="ELONGATION FACTOR TU, MITOCHONDRIAL"/>
    <property type="match status" value="1"/>
</dbReference>
<dbReference type="Pfam" id="PF00009">
    <property type="entry name" value="GTP_EFTU"/>
    <property type="match status" value="1"/>
</dbReference>
<dbReference type="InterPro" id="IPR000795">
    <property type="entry name" value="T_Tr_GTP-bd_dom"/>
</dbReference>
<dbReference type="InterPro" id="IPR015191">
    <property type="entry name" value="SelB_WHD4"/>
</dbReference>
<name>A0A6I3SQ84_HELMO</name>
<dbReference type="RefSeq" id="WP_170292097.1">
    <property type="nucleotide sequence ID" value="NZ_WNKU01000029.1"/>
</dbReference>
<dbReference type="SUPFAM" id="SSF46785">
    <property type="entry name" value="Winged helix' DNA-binding domain"/>
    <property type="match status" value="3"/>
</dbReference>
<dbReference type="Pfam" id="PF09106">
    <property type="entry name" value="WHD_2nd_SelB"/>
    <property type="match status" value="1"/>
</dbReference>
<dbReference type="PROSITE" id="PS00301">
    <property type="entry name" value="G_TR_1"/>
    <property type="match status" value="1"/>
</dbReference>
<dbReference type="Pfam" id="PF03144">
    <property type="entry name" value="GTP_EFTU_D2"/>
    <property type="match status" value="1"/>
</dbReference>